<accession>A0A1H1CCX6</accession>
<protein>
    <submittedName>
        <fullName evidence="1">Acetyltransferase (Isoleucine patch superfamily)</fullName>
    </submittedName>
</protein>
<dbReference type="SUPFAM" id="SSF51161">
    <property type="entry name" value="Trimeric LpxA-like enzymes"/>
    <property type="match status" value="1"/>
</dbReference>
<dbReference type="CDD" id="cd04647">
    <property type="entry name" value="LbH_MAT_like"/>
    <property type="match status" value="1"/>
</dbReference>
<organism evidence="1 2">
    <name type="scientific">Pseudomonas moorei</name>
    <dbReference type="NCBI Taxonomy" id="395599"/>
    <lineage>
        <taxon>Bacteria</taxon>
        <taxon>Pseudomonadati</taxon>
        <taxon>Pseudomonadota</taxon>
        <taxon>Gammaproteobacteria</taxon>
        <taxon>Pseudomonadales</taxon>
        <taxon>Pseudomonadaceae</taxon>
        <taxon>Pseudomonas</taxon>
    </lineage>
</organism>
<evidence type="ECO:0000313" key="1">
    <source>
        <dbReference type="EMBL" id="SDQ62097.1"/>
    </source>
</evidence>
<reference evidence="2" key="1">
    <citation type="submission" date="2016-10" db="EMBL/GenBank/DDBJ databases">
        <authorList>
            <person name="Varghese N."/>
            <person name="Submissions S."/>
        </authorList>
    </citation>
    <scope>NUCLEOTIDE SEQUENCE [LARGE SCALE GENOMIC DNA]</scope>
    <source>
        <strain evidence="2">BS3775</strain>
    </source>
</reference>
<dbReference type="EMBL" id="FNKJ01000003">
    <property type="protein sequence ID" value="SDQ62097.1"/>
    <property type="molecule type" value="Genomic_DNA"/>
</dbReference>
<dbReference type="InterPro" id="IPR011004">
    <property type="entry name" value="Trimer_LpxA-like_sf"/>
</dbReference>
<dbReference type="RefSeq" id="WP_139204761.1">
    <property type="nucleotide sequence ID" value="NZ_FNKJ01000003.1"/>
</dbReference>
<proteinExistence type="predicted"/>
<dbReference type="Proteomes" id="UP000199570">
    <property type="component" value="Unassembled WGS sequence"/>
</dbReference>
<evidence type="ECO:0000313" key="2">
    <source>
        <dbReference type="Proteomes" id="UP000199570"/>
    </source>
</evidence>
<dbReference type="InterPro" id="IPR051159">
    <property type="entry name" value="Hexapeptide_acetyltransf"/>
</dbReference>
<gene>
    <name evidence="1" type="ORF">SAMN04490195_1156</name>
</gene>
<dbReference type="PANTHER" id="PTHR23416">
    <property type="entry name" value="SIALIC ACID SYNTHASE-RELATED"/>
    <property type="match status" value="1"/>
</dbReference>
<dbReference type="Gene3D" id="2.160.10.10">
    <property type="entry name" value="Hexapeptide repeat proteins"/>
    <property type="match status" value="1"/>
</dbReference>
<dbReference type="GO" id="GO:0016740">
    <property type="term" value="F:transferase activity"/>
    <property type="evidence" value="ECO:0007669"/>
    <property type="project" value="UniProtKB-KW"/>
</dbReference>
<name>A0A1H1CCX6_9PSED</name>
<keyword evidence="1" id="KW-0808">Transferase</keyword>
<dbReference type="AlphaFoldDB" id="A0A1H1CCX6"/>
<dbReference type="OrthoDB" id="9815592at2"/>
<keyword evidence="2" id="KW-1185">Reference proteome</keyword>
<sequence>MTFEDFVKLVEHSGGKVSGKPASWKSVSIEIKGRGTNFEFSSTSKVDNLSITDYGGNNTIIVGNKSKLTGTIKIGKGCRLQIGEGLTSTGGLKIHLSEGKSIHIGNDCMLGINVNIYNHDYHPIFSASTGKRLNYSKDVIIKDRVWLANNVTILKGSIINSGSAIGIGSIVNCEIPKNCIAAGSPARVIKEDIIWDRASLNTSHLDGINCLEDI</sequence>
<dbReference type="PANTHER" id="PTHR23416:SF78">
    <property type="entry name" value="LIPOPOLYSACCHARIDE BIOSYNTHESIS O-ACETYL TRANSFERASE WBBJ-RELATED"/>
    <property type="match status" value="1"/>
</dbReference>